<gene>
    <name evidence="1" type="ORF">LIER_16974</name>
</gene>
<evidence type="ECO:0000313" key="2">
    <source>
        <dbReference type="Proteomes" id="UP001454036"/>
    </source>
</evidence>
<protein>
    <submittedName>
        <fullName evidence="1">Uncharacterized protein</fullName>
    </submittedName>
</protein>
<name>A0AAV3QCQ5_LITER</name>
<evidence type="ECO:0000313" key="1">
    <source>
        <dbReference type="EMBL" id="GAA0160415.1"/>
    </source>
</evidence>
<proteinExistence type="predicted"/>
<dbReference type="Proteomes" id="UP001454036">
    <property type="component" value="Unassembled WGS sequence"/>
</dbReference>
<comment type="caution">
    <text evidence="1">The sequence shown here is derived from an EMBL/GenBank/DDBJ whole genome shotgun (WGS) entry which is preliminary data.</text>
</comment>
<accession>A0AAV3QCQ5</accession>
<dbReference type="AlphaFoldDB" id="A0AAV3QCQ5"/>
<sequence length="161" mass="17937">MPKFKTFSGFVGSSSHLKSFDSQLSFYASDDEAEIKKLIRRGHLCEFVKKDQAGSPRKPRELSPRRHVIERRQEQNCNVSPHIIRRVDTISGGIAGGGDTSNARRKYAWRVVHAMGSASMSLDISFSDNELVGLELSHDDALVTNPIISNFVVAQMLFTSI</sequence>
<keyword evidence="2" id="KW-1185">Reference proteome</keyword>
<dbReference type="EMBL" id="BAABME010003877">
    <property type="protein sequence ID" value="GAA0160415.1"/>
    <property type="molecule type" value="Genomic_DNA"/>
</dbReference>
<reference evidence="1 2" key="1">
    <citation type="submission" date="2024-01" db="EMBL/GenBank/DDBJ databases">
        <title>The complete chloroplast genome sequence of Lithospermum erythrorhizon: insights into the phylogenetic relationship among Boraginaceae species and the maternal lineages of purple gromwells.</title>
        <authorList>
            <person name="Okada T."/>
            <person name="Watanabe K."/>
        </authorList>
    </citation>
    <scope>NUCLEOTIDE SEQUENCE [LARGE SCALE GENOMIC DNA]</scope>
</reference>
<organism evidence="1 2">
    <name type="scientific">Lithospermum erythrorhizon</name>
    <name type="common">Purple gromwell</name>
    <name type="synonym">Lithospermum officinale var. erythrorhizon</name>
    <dbReference type="NCBI Taxonomy" id="34254"/>
    <lineage>
        <taxon>Eukaryota</taxon>
        <taxon>Viridiplantae</taxon>
        <taxon>Streptophyta</taxon>
        <taxon>Embryophyta</taxon>
        <taxon>Tracheophyta</taxon>
        <taxon>Spermatophyta</taxon>
        <taxon>Magnoliopsida</taxon>
        <taxon>eudicotyledons</taxon>
        <taxon>Gunneridae</taxon>
        <taxon>Pentapetalae</taxon>
        <taxon>asterids</taxon>
        <taxon>lamiids</taxon>
        <taxon>Boraginales</taxon>
        <taxon>Boraginaceae</taxon>
        <taxon>Boraginoideae</taxon>
        <taxon>Lithospermeae</taxon>
        <taxon>Lithospermum</taxon>
    </lineage>
</organism>